<comment type="caution">
    <text evidence="2">The sequence shown here is derived from an EMBL/GenBank/DDBJ whole genome shotgun (WGS) entry which is preliminary data.</text>
</comment>
<evidence type="ECO:0000259" key="1">
    <source>
        <dbReference type="Pfam" id="PF13676"/>
    </source>
</evidence>
<dbReference type="Proteomes" id="UP001165498">
    <property type="component" value="Unassembled WGS sequence"/>
</dbReference>
<dbReference type="SUPFAM" id="SSF52200">
    <property type="entry name" value="Toll/Interleukin receptor TIR domain"/>
    <property type="match status" value="1"/>
</dbReference>
<proteinExistence type="predicted"/>
<accession>A0ABT1QV40</accession>
<dbReference type="InterPro" id="IPR035897">
    <property type="entry name" value="Toll_tir_struct_dom_sf"/>
</dbReference>
<dbReference type="Pfam" id="PF13676">
    <property type="entry name" value="TIR_2"/>
    <property type="match status" value="1"/>
</dbReference>
<gene>
    <name evidence="2" type="ORF">NM961_15615</name>
</gene>
<feature type="domain" description="TIR" evidence="1">
    <location>
        <begin position="318"/>
        <end position="396"/>
    </location>
</feature>
<evidence type="ECO:0000313" key="3">
    <source>
        <dbReference type="Proteomes" id="UP001165498"/>
    </source>
</evidence>
<name>A0ABT1QV40_9GAMM</name>
<dbReference type="InterPro" id="IPR000157">
    <property type="entry name" value="TIR_dom"/>
</dbReference>
<protein>
    <submittedName>
        <fullName evidence="2">Toll/interleukin-1 receptor domain-containing protein</fullName>
    </submittedName>
</protein>
<reference evidence="2" key="1">
    <citation type="submission" date="2022-07" db="EMBL/GenBank/DDBJ databases">
        <title>Tahibacter sp., a new gammaproteobacterium isolated from the silt sample collected at pig farm.</title>
        <authorList>
            <person name="Chen H."/>
        </authorList>
    </citation>
    <scope>NUCLEOTIDE SEQUENCE</scope>
    <source>
        <strain evidence="2">P2K</strain>
    </source>
</reference>
<dbReference type="Gene3D" id="3.40.50.10140">
    <property type="entry name" value="Toll/interleukin-1 receptor homology (TIR) domain"/>
    <property type="match status" value="1"/>
</dbReference>
<dbReference type="EMBL" id="JANFQO010000014">
    <property type="protein sequence ID" value="MCQ4166149.1"/>
    <property type="molecule type" value="Genomic_DNA"/>
</dbReference>
<keyword evidence="3" id="KW-1185">Reference proteome</keyword>
<evidence type="ECO:0000313" key="2">
    <source>
        <dbReference type="EMBL" id="MCQ4166149.1"/>
    </source>
</evidence>
<organism evidence="2 3">
    <name type="scientific">Tahibacter harae</name>
    <dbReference type="NCBI Taxonomy" id="2963937"/>
    <lineage>
        <taxon>Bacteria</taxon>
        <taxon>Pseudomonadati</taxon>
        <taxon>Pseudomonadota</taxon>
        <taxon>Gammaproteobacteria</taxon>
        <taxon>Lysobacterales</taxon>
        <taxon>Rhodanobacteraceae</taxon>
        <taxon>Tahibacter</taxon>
    </lineage>
</organism>
<sequence>MTEGFDDDDWERLLDRIENRHVLPVIGPALVTVECNGEQVPLYRSLAPLLERKLGLEPAPPGVTIMDVAREYISRGGRSTTLYATLSTLLKQPYPVSPGLRALAGVGGFDLFISSTADNLMAQALAEHNRGFNAACQVFFFHPKGRAVAHPHDKSEKVKPNCDLPTEFEGPALYQVMGSLQSTDFAVWEEDYMEFVCGLLEQRGTLERLFHRLKASDLLLIGAPSEDWIVRFFLRAARGRRLSEEAQGSRYYLADRRRDLPEPMTFFFETATRLTRIIDGDPVAFVLELARRWQQRTRPVAIGDPLARVDEECPDGAVFISYAREDVEAVRVLARALQMEGVKFWVDRRELQYGGNYDRALEHQVRRACSFFISVISEVTENQPDRYLHKERRWAASRHMDGYVFYLKLLVGLPAGYVVRGEPAEVHKVQRARLEEVEDFARRVKRLVEIRREGGWPRD</sequence>
<keyword evidence="2" id="KW-0675">Receptor</keyword>
<dbReference type="RefSeq" id="WP_255915336.1">
    <property type="nucleotide sequence ID" value="NZ_JANFQO010000014.1"/>
</dbReference>